<evidence type="ECO:0000313" key="2">
    <source>
        <dbReference type="Proteomes" id="UP000218287"/>
    </source>
</evidence>
<dbReference type="Proteomes" id="UP000218287">
    <property type="component" value="Plasmid Plasmid2 dna"/>
</dbReference>
<dbReference type="EMBL" id="AP018176">
    <property type="protein sequence ID" value="BAY20183.1"/>
    <property type="molecule type" value="Genomic_DNA"/>
</dbReference>
<sequence>MCCLAHINDIFCQCVSPINYDYNHQSGTHRDLFGIKANHVSLFEHEGYWAKVVQELEREDTTWNHLIRNPLVVTAPKTYIGTLEDV</sequence>
<keyword evidence="2" id="KW-1185">Reference proteome</keyword>
<evidence type="ECO:0000313" key="1">
    <source>
        <dbReference type="EMBL" id="BAY20183.1"/>
    </source>
</evidence>
<gene>
    <name evidence="1" type="ORF">NIES21_60530</name>
</gene>
<keyword evidence="1" id="KW-0614">Plasmid</keyword>
<name>A0A1Z4GRQ7_9CYAN</name>
<geneLocation type="plasmid" evidence="2">
    <name>Plasmid2 dna</name>
</geneLocation>
<organism evidence="1 2">
    <name type="scientific">Anabaenopsis circularis NIES-21</name>
    <dbReference type="NCBI Taxonomy" id="1085406"/>
    <lineage>
        <taxon>Bacteria</taxon>
        <taxon>Bacillati</taxon>
        <taxon>Cyanobacteriota</taxon>
        <taxon>Cyanophyceae</taxon>
        <taxon>Nostocales</taxon>
        <taxon>Nodulariaceae</taxon>
        <taxon>Anabaenopsis</taxon>
    </lineage>
</organism>
<proteinExistence type="predicted"/>
<dbReference type="AlphaFoldDB" id="A0A1Z4GRQ7"/>
<protein>
    <submittedName>
        <fullName evidence="1">Uncharacterized protein</fullName>
    </submittedName>
</protein>
<reference evidence="1 2" key="1">
    <citation type="submission" date="2017-06" db="EMBL/GenBank/DDBJ databases">
        <title>Genome sequencing of cyanobaciteial culture collection at National Institute for Environmental Studies (NIES).</title>
        <authorList>
            <person name="Hirose Y."/>
            <person name="Shimura Y."/>
            <person name="Fujisawa T."/>
            <person name="Nakamura Y."/>
            <person name="Kawachi M."/>
        </authorList>
    </citation>
    <scope>NUCLEOTIDE SEQUENCE [LARGE SCALE GENOMIC DNA]</scope>
    <source>
        <strain evidence="1 2">NIES-21</strain>
        <plasmid evidence="2">Plasmid2 dna</plasmid>
    </source>
</reference>
<accession>A0A1Z4GRQ7</accession>